<dbReference type="Proteomes" id="UP000695026">
    <property type="component" value="Unplaced"/>
</dbReference>
<feature type="region of interest" description="Disordered" evidence="9">
    <location>
        <begin position="517"/>
        <end position="601"/>
    </location>
</feature>
<dbReference type="InterPro" id="IPR025754">
    <property type="entry name" value="TRC8_N_dom"/>
</dbReference>
<dbReference type="InterPro" id="IPR050731">
    <property type="entry name" value="HRD1_E3_ubiq-ligases"/>
</dbReference>
<sequence>MGCFRKRTTSGNVLLASAVGNPSLSAACSRDYIHQEMERGFQGTIYEDSVALGHFATALTGQVAIIALCALLLKPGRATLLCAPLLPLAARLCCLPAQALPAVGTFGAVLTVLELLCGAAVWLAVPFRVAVAACREILQDPEVYHPVTLGVSLWRRLAVPLLFSTYWLILFTLQIFTLVSSSSGHLLSQRGWTFIFLSSVAECCSTPYSLIGLTFTVSYLALGLLQLGKLYLAGYGAFQDGNVMHRGVTEGATLLLLALQTGLLDLQLLQRTFLLSVIFFIVVTSTLQSMFEIAEPVVLGLGASQNRSFWKHFRGVSMCLFLLAAPGFMACKIAHFFHLDFWLLILISSCTLTSLQVTGTLFIYGLFMIEFFQDRPVEKMDEIIYWVNAASRVLEFLVAVCVVAYGTWESLLGEWTWMGASVIIIHCYFNVWLRAQSGWKSFLLRQEAAKKIGFLPRATSRQLEEHDDLCAICFQEMALAVIMQCGHFFHEGCLRKWFYVQDTCPLCHQAVQVPAGQEGRRGGAAPEETPLPQHGESTGHRSTADSGDDGTGKSGTSSWTEQLSPLPAGSTGEEPQLCCGLRTGPRPSPERATTTAESDEAPVLESLLKLSELGEALSVGQSPLGHGPLQGELRLSSTPRDTGPPWPSAPPGALANGHEKSPTPTIAKCLTAAGRDAETVGGVQGKPDTTRRRPDSPMPLPKPQPSLSGFSP</sequence>
<feature type="transmembrane region" description="Helical" evidence="10">
    <location>
        <begin position="106"/>
        <end position="125"/>
    </location>
</feature>
<dbReference type="Pfam" id="PF13639">
    <property type="entry name" value="zf-RING_2"/>
    <property type="match status" value="1"/>
</dbReference>
<feature type="transmembrane region" description="Helical" evidence="10">
    <location>
        <begin position="315"/>
        <end position="335"/>
    </location>
</feature>
<name>A0A9F2WLE2_PYTBI</name>
<evidence type="ECO:0000256" key="4">
    <source>
        <dbReference type="ARBA" id="ARBA00022771"/>
    </source>
</evidence>
<dbReference type="GO" id="GO:0061630">
    <property type="term" value="F:ubiquitin protein ligase activity"/>
    <property type="evidence" value="ECO:0007669"/>
    <property type="project" value="TreeGrafter"/>
</dbReference>
<feature type="region of interest" description="Disordered" evidence="9">
    <location>
        <begin position="619"/>
        <end position="712"/>
    </location>
</feature>
<dbReference type="Gene3D" id="3.30.40.10">
    <property type="entry name" value="Zinc/RING finger domain, C3HC4 (zinc finger)"/>
    <property type="match status" value="1"/>
</dbReference>
<dbReference type="GO" id="GO:0036503">
    <property type="term" value="P:ERAD pathway"/>
    <property type="evidence" value="ECO:0007669"/>
    <property type="project" value="TreeGrafter"/>
</dbReference>
<proteinExistence type="predicted"/>
<dbReference type="Pfam" id="PF13705">
    <property type="entry name" value="TRC8_N"/>
    <property type="match status" value="1"/>
</dbReference>
<evidence type="ECO:0000256" key="10">
    <source>
        <dbReference type="SAM" id="Phobius"/>
    </source>
</evidence>
<evidence type="ECO:0000256" key="5">
    <source>
        <dbReference type="ARBA" id="ARBA00022833"/>
    </source>
</evidence>
<dbReference type="InterPro" id="IPR013083">
    <property type="entry name" value="Znf_RING/FYVE/PHD"/>
</dbReference>
<feature type="transmembrane region" description="Helical" evidence="10">
    <location>
        <begin position="217"/>
        <end position="238"/>
    </location>
</feature>
<keyword evidence="6 10" id="KW-1133">Transmembrane helix</keyword>
<dbReference type="CDD" id="cd16476">
    <property type="entry name" value="RING-H2_RNF139-like"/>
    <property type="match status" value="1"/>
</dbReference>
<feature type="transmembrane region" description="Helical" evidence="10">
    <location>
        <begin position="157"/>
        <end position="179"/>
    </location>
</feature>
<evidence type="ECO:0000256" key="3">
    <source>
        <dbReference type="ARBA" id="ARBA00022723"/>
    </source>
</evidence>
<dbReference type="GO" id="GO:0043161">
    <property type="term" value="P:proteasome-mediated ubiquitin-dependent protein catabolic process"/>
    <property type="evidence" value="ECO:0007669"/>
    <property type="project" value="TreeGrafter"/>
</dbReference>
<feature type="transmembrane region" description="Helical" evidence="10">
    <location>
        <begin position="341"/>
        <end position="371"/>
    </location>
</feature>
<reference evidence="13" key="1">
    <citation type="submission" date="2025-08" db="UniProtKB">
        <authorList>
            <consortium name="RefSeq"/>
        </authorList>
    </citation>
    <scope>IDENTIFICATION</scope>
    <source>
        <tissue evidence="13">Liver</tissue>
    </source>
</reference>
<keyword evidence="4 8" id="KW-0863">Zinc-finger</keyword>
<evidence type="ECO:0000256" key="1">
    <source>
        <dbReference type="ARBA" id="ARBA00004141"/>
    </source>
</evidence>
<feature type="transmembrane region" description="Helical" evidence="10">
    <location>
        <begin position="417"/>
        <end position="435"/>
    </location>
</feature>
<dbReference type="GeneID" id="103054381"/>
<dbReference type="GO" id="GO:0012505">
    <property type="term" value="C:endomembrane system"/>
    <property type="evidence" value="ECO:0007669"/>
    <property type="project" value="TreeGrafter"/>
</dbReference>
<evidence type="ECO:0000313" key="12">
    <source>
        <dbReference type="Proteomes" id="UP000695026"/>
    </source>
</evidence>
<dbReference type="PROSITE" id="PS50089">
    <property type="entry name" value="ZF_RING_2"/>
    <property type="match status" value="1"/>
</dbReference>
<dbReference type="SUPFAM" id="SSF57850">
    <property type="entry name" value="RING/U-box"/>
    <property type="match status" value="1"/>
</dbReference>
<dbReference type="InterPro" id="IPR011016">
    <property type="entry name" value="Znf_RING-CH"/>
</dbReference>
<dbReference type="OrthoDB" id="4752984at2759"/>
<evidence type="ECO:0000256" key="7">
    <source>
        <dbReference type="ARBA" id="ARBA00023136"/>
    </source>
</evidence>
<dbReference type="OMA" id="SHDPPGH"/>
<evidence type="ECO:0000313" key="13">
    <source>
        <dbReference type="RefSeq" id="XP_007442374.1"/>
    </source>
</evidence>
<keyword evidence="5" id="KW-0862">Zinc</keyword>
<dbReference type="InterPro" id="IPR001841">
    <property type="entry name" value="Znf_RING"/>
</dbReference>
<dbReference type="SMART" id="SM00744">
    <property type="entry name" value="RINGv"/>
    <property type="match status" value="1"/>
</dbReference>
<feature type="transmembrane region" description="Helical" evidence="10">
    <location>
        <begin position="51"/>
        <end position="73"/>
    </location>
</feature>
<evidence type="ECO:0000256" key="6">
    <source>
        <dbReference type="ARBA" id="ARBA00022989"/>
    </source>
</evidence>
<evidence type="ECO:0000256" key="9">
    <source>
        <dbReference type="SAM" id="MobiDB-lite"/>
    </source>
</evidence>
<keyword evidence="12" id="KW-1185">Reference proteome</keyword>
<comment type="subcellular location">
    <subcellularLocation>
        <location evidence="1">Membrane</location>
        <topology evidence="1">Multi-pass membrane protein</topology>
    </subcellularLocation>
</comment>
<feature type="transmembrane region" description="Helical" evidence="10">
    <location>
        <begin position="383"/>
        <end position="405"/>
    </location>
</feature>
<gene>
    <name evidence="13" type="primary">LOC103054381</name>
</gene>
<evidence type="ECO:0000256" key="8">
    <source>
        <dbReference type="PROSITE-ProRule" id="PRU00175"/>
    </source>
</evidence>
<keyword evidence="2 10" id="KW-0812">Transmembrane</keyword>
<dbReference type="KEGG" id="pbi:103054381"/>
<protein>
    <submittedName>
        <fullName evidence="13">RING finger protein 145-like isoform X1</fullName>
    </submittedName>
</protein>
<dbReference type="PANTHER" id="PTHR22763">
    <property type="entry name" value="RING ZINC FINGER PROTEIN"/>
    <property type="match status" value="1"/>
</dbReference>
<dbReference type="PROSITE" id="PS51257">
    <property type="entry name" value="PROKAR_LIPOPROTEIN"/>
    <property type="match status" value="1"/>
</dbReference>
<keyword evidence="7 10" id="KW-0472">Membrane</keyword>
<evidence type="ECO:0000259" key="11">
    <source>
        <dbReference type="PROSITE" id="PS50089"/>
    </source>
</evidence>
<evidence type="ECO:0000256" key="2">
    <source>
        <dbReference type="ARBA" id="ARBA00022692"/>
    </source>
</evidence>
<dbReference type="GO" id="GO:0008270">
    <property type="term" value="F:zinc ion binding"/>
    <property type="evidence" value="ECO:0007669"/>
    <property type="project" value="UniProtKB-KW"/>
</dbReference>
<dbReference type="RefSeq" id="XP_007442374.1">
    <property type="nucleotide sequence ID" value="XM_007442312.3"/>
</dbReference>
<feature type="domain" description="RING-type" evidence="11">
    <location>
        <begin position="470"/>
        <end position="508"/>
    </location>
</feature>
<dbReference type="PANTHER" id="PTHR22763:SF164">
    <property type="entry name" value="RING FINGER PROTEIN 145-LIKE"/>
    <property type="match status" value="1"/>
</dbReference>
<keyword evidence="3" id="KW-0479">Metal-binding</keyword>
<organism evidence="12 13">
    <name type="scientific">Python bivittatus</name>
    <name type="common">Burmese python</name>
    <name type="synonym">Python molurus bivittatus</name>
    <dbReference type="NCBI Taxonomy" id="176946"/>
    <lineage>
        <taxon>Eukaryota</taxon>
        <taxon>Metazoa</taxon>
        <taxon>Chordata</taxon>
        <taxon>Craniata</taxon>
        <taxon>Vertebrata</taxon>
        <taxon>Euteleostomi</taxon>
        <taxon>Lepidosauria</taxon>
        <taxon>Squamata</taxon>
        <taxon>Bifurcata</taxon>
        <taxon>Unidentata</taxon>
        <taxon>Episquamata</taxon>
        <taxon>Toxicofera</taxon>
        <taxon>Serpentes</taxon>
        <taxon>Henophidia</taxon>
        <taxon>Pythonidae</taxon>
        <taxon>Python</taxon>
    </lineage>
</organism>
<dbReference type="SMART" id="SM00184">
    <property type="entry name" value="RING"/>
    <property type="match status" value="1"/>
</dbReference>
<dbReference type="AlphaFoldDB" id="A0A9F2WLE2"/>
<accession>A0A9F2WLE2</accession>
<dbReference type="GO" id="GO:0016020">
    <property type="term" value="C:membrane"/>
    <property type="evidence" value="ECO:0007669"/>
    <property type="project" value="UniProtKB-SubCell"/>
</dbReference>